<name>A0ABD1WMN2_9LAMI</name>
<comment type="caution">
    <text evidence="1">The sequence shown here is derived from an EMBL/GenBank/DDBJ whole genome shotgun (WGS) entry which is preliminary data.</text>
</comment>
<protein>
    <submittedName>
        <fullName evidence="1">Polyphenol oxidase</fullName>
    </submittedName>
</protein>
<dbReference type="PANTHER" id="PTHR35987:SF2">
    <property type="entry name" value="PROTEIN PLASTID REDOX INSENSITIVE 2, CHLOROPLASTIC"/>
    <property type="match status" value="1"/>
</dbReference>
<evidence type="ECO:0000313" key="1">
    <source>
        <dbReference type="EMBL" id="KAL2550897.1"/>
    </source>
</evidence>
<evidence type="ECO:0000313" key="2">
    <source>
        <dbReference type="Proteomes" id="UP001604277"/>
    </source>
</evidence>
<proteinExistence type="predicted"/>
<reference evidence="2" key="1">
    <citation type="submission" date="2024-07" db="EMBL/GenBank/DDBJ databases">
        <title>Two chromosome-level genome assemblies of Korean endemic species Abeliophyllum distichum and Forsythia ovata (Oleaceae).</title>
        <authorList>
            <person name="Jang H."/>
        </authorList>
    </citation>
    <scope>NUCLEOTIDE SEQUENCE [LARGE SCALE GENOMIC DNA]</scope>
</reference>
<dbReference type="Gene3D" id="1.10.1280.10">
    <property type="entry name" value="Di-copper center containing domain from catechol oxidase"/>
    <property type="match status" value="1"/>
</dbReference>
<keyword evidence="2" id="KW-1185">Reference proteome</keyword>
<organism evidence="1 2">
    <name type="scientific">Forsythia ovata</name>
    <dbReference type="NCBI Taxonomy" id="205694"/>
    <lineage>
        <taxon>Eukaryota</taxon>
        <taxon>Viridiplantae</taxon>
        <taxon>Streptophyta</taxon>
        <taxon>Embryophyta</taxon>
        <taxon>Tracheophyta</taxon>
        <taxon>Spermatophyta</taxon>
        <taxon>Magnoliopsida</taxon>
        <taxon>eudicotyledons</taxon>
        <taxon>Gunneridae</taxon>
        <taxon>Pentapetalae</taxon>
        <taxon>asterids</taxon>
        <taxon>lamiids</taxon>
        <taxon>Lamiales</taxon>
        <taxon>Oleaceae</taxon>
        <taxon>Forsythieae</taxon>
        <taxon>Forsythia</taxon>
    </lineage>
</organism>
<dbReference type="SUPFAM" id="SSF48056">
    <property type="entry name" value="Di-copper centre-containing domain"/>
    <property type="match status" value="1"/>
</dbReference>
<dbReference type="InterPro" id="IPR039349">
    <property type="entry name" value="PRIN2"/>
</dbReference>
<accession>A0ABD1WMN2</accession>
<dbReference type="AlphaFoldDB" id="A0ABD1WMN2"/>
<sequence>MWLANSGNYKELRWFTSWKQKDHLDDILLPNEISEALSHKTVPFGYGYIQFLDTYSTNPNLRLTILVRTNGFVGERARTSLGSSFRFPSFICSAADYKFPDPILEFADAETQKFRTHLLKKLSKKDMFVETVGICTEVTVYFLRTSLHVFKEVELAQIRAPTYEWHLNSANSDYELPNFDVLRKMSAVHRATKEQVAKYEKAIQVMRDLDTSDPQDPHCFTLQANFHCAYCNGAHDQVGFNDLDLQISKGYDDSLDSNVEPNLEPSIESPAWTLISRAQVKDPDSWNLPIRVQLFNLKIL</sequence>
<dbReference type="EMBL" id="JBFOLJ010000003">
    <property type="protein sequence ID" value="KAL2550897.1"/>
    <property type="molecule type" value="Genomic_DNA"/>
</dbReference>
<dbReference type="PANTHER" id="PTHR35987">
    <property type="entry name" value="PROTEIN PLASTID REDOX INSENSITIVE 2, CHLOROPLASTIC-RELATED"/>
    <property type="match status" value="1"/>
</dbReference>
<gene>
    <name evidence="1" type="ORF">Fot_12427</name>
</gene>
<dbReference type="InterPro" id="IPR008922">
    <property type="entry name" value="Di-copper_centre_dom_sf"/>
</dbReference>
<dbReference type="Proteomes" id="UP001604277">
    <property type="component" value="Unassembled WGS sequence"/>
</dbReference>